<evidence type="ECO:0000256" key="2">
    <source>
        <dbReference type="ARBA" id="ARBA00022722"/>
    </source>
</evidence>
<dbReference type="PRINTS" id="PR00853">
    <property type="entry name" value="XPGRADSUPER"/>
</dbReference>
<dbReference type="EC" id="3.1.-.-" evidence="8"/>
<dbReference type="SMART" id="SM00485">
    <property type="entry name" value="XPGN"/>
    <property type="match status" value="1"/>
</dbReference>
<dbReference type="PROSITE" id="PS00841">
    <property type="entry name" value="XPG_1"/>
    <property type="match status" value="1"/>
</dbReference>
<evidence type="ECO:0000313" key="11">
    <source>
        <dbReference type="EMBL" id="ODV92528.1"/>
    </source>
</evidence>
<dbReference type="InterPro" id="IPR029060">
    <property type="entry name" value="PIN-like_dom_sf"/>
</dbReference>
<dbReference type="OrthoDB" id="26491at2759"/>
<dbReference type="InterPro" id="IPR019734">
    <property type="entry name" value="TPR_rpt"/>
</dbReference>
<reference evidence="12" key="1">
    <citation type="submission" date="2016-02" db="EMBL/GenBank/DDBJ databases">
        <title>Comparative genomics of biotechnologically important yeasts.</title>
        <authorList>
            <consortium name="DOE Joint Genome Institute"/>
            <person name="Riley R."/>
            <person name="Haridas S."/>
            <person name="Wolfe K.H."/>
            <person name="Lopes M.R."/>
            <person name="Hittinger C.T."/>
            <person name="Goker M."/>
            <person name="Salamov A."/>
            <person name="Wisecaver J."/>
            <person name="Long T.M."/>
            <person name="Aerts A.L."/>
            <person name="Barry K."/>
            <person name="Choi C."/>
            <person name="Clum A."/>
            <person name="Coughlan A.Y."/>
            <person name="Deshpande S."/>
            <person name="Douglass A.P."/>
            <person name="Hanson S.J."/>
            <person name="Klenk H.-P."/>
            <person name="Labutti K."/>
            <person name="Lapidus A."/>
            <person name="Lindquist E."/>
            <person name="Lipzen A."/>
            <person name="Meier-Kolthoff J.P."/>
            <person name="Ohm R.A."/>
            <person name="Otillar R.P."/>
            <person name="Pangilinan J."/>
            <person name="Peng Y."/>
            <person name="Rokas A."/>
            <person name="Rosa C.A."/>
            <person name="Scheuner C."/>
            <person name="Sibirny A.A."/>
            <person name="Slot J.C."/>
            <person name="Stielow J.B."/>
            <person name="Sun H."/>
            <person name="Kurtzman C.P."/>
            <person name="Blackwell M."/>
            <person name="Jeffries T.W."/>
            <person name="Grigoriev I.V."/>
        </authorList>
    </citation>
    <scope>NUCLEOTIDE SEQUENCE [LARGE SCALE GENOMIC DNA]</scope>
    <source>
        <strain evidence="12">NRRL Y-17796</strain>
    </source>
</reference>
<protein>
    <recommendedName>
        <fullName evidence="8">Exonuclease 1</fullName>
        <ecNumber evidence="8">3.1.-.-</ecNumber>
    </recommendedName>
</protein>
<comment type="similarity">
    <text evidence="8">Belongs to the XPG/RAD2 endonuclease family. EXO1 subfamily.</text>
</comment>
<dbReference type="PANTHER" id="PTHR11081:SF8">
    <property type="entry name" value="EXONUCLEASE 1"/>
    <property type="match status" value="1"/>
</dbReference>
<comment type="subcellular location">
    <subcellularLocation>
        <location evidence="1 8">Nucleus</location>
    </subcellularLocation>
</comment>
<keyword evidence="6 8" id="KW-0539">Nucleus</keyword>
<dbReference type="GO" id="GO:0006310">
    <property type="term" value="P:DNA recombination"/>
    <property type="evidence" value="ECO:0007669"/>
    <property type="project" value="TreeGrafter"/>
</dbReference>
<dbReference type="Pfam" id="PF00867">
    <property type="entry name" value="XPG_I"/>
    <property type="match status" value="1"/>
</dbReference>
<keyword evidence="4 8" id="KW-0378">Hydrolase</keyword>
<comment type="function">
    <text evidence="8">5'-&gt;3' double-stranded DNA exonuclease which may also possess a cryptic 3'-&gt;5' double-stranded DNA exonuclease activity. Functions in DNA mismatch repair.</text>
</comment>
<evidence type="ECO:0000256" key="8">
    <source>
        <dbReference type="RuleBase" id="RU910737"/>
    </source>
</evidence>
<dbReference type="Pfam" id="PF00752">
    <property type="entry name" value="XPG_N"/>
    <property type="match status" value="1"/>
</dbReference>
<dbReference type="GO" id="GO:0017108">
    <property type="term" value="F:5'-flap endonuclease activity"/>
    <property type="evidence" value="ECO:0007669"/>
    <property type="project" value="TreeGrafter"/>
</dbReference>
<keyword evidence="8" id="KW-0238">DNA-binding</keyword>
<keyword evidence="8" id="KW-0269">Exonuclease</keyword>
<feature type="repeat" description="TPR" evidence="7">
    <location>
        <begin position="96"/>
        <end position="129"/>
    </location>
</feature>
<evidence type="ECO:0000256" key="1">
    <source>
        <dbReference type="ARBA" id="ARBA00004123"/>
    </source>
</evidence>
<evidence type="ECO:0000256" key="7">
    <source>
        <dbReference type="PROSITE-ProRule" id="PRU00339"/>
    </source>
</evidence>
<keyword evidence="5 8" id="KW-0234">DNA repair</keyword>
<keyword evidence="8" id="KW-0267">Excision nuclease</keyword>
<gene>
    <name evidence="11" type="ORF">CANCADRAFT_17583</name>
</gene>
<proteinExistence type="inferred from homology"/>
<sequence length="328" mass="36817">MGIKGLLKVLSPIQKHVHISQFKGETVAVDAYVWLHRGAYSCAWELNLGIPTKAYVNFVVNRCRMFRNYGVEPYIVFDGCRLPLKSETNAHRRDLRETAVAQARKHLQEGNPEEARKMFSRAISITPEMCYSLMQALKEEQIKFIVAPYEADAQMAYLEKNGFVSLIVSEDSDLFVFGASKLLTKMDNEGNGLLIDRADFSSVSRLPRLSSFTPAQFRLWAILSGCDYTKGVFNVGLARAYNIAIRSPSVNNIVGLELPNDLLKEIVRADITFQYQRVVDPSSGELCHLNPLEIELDDEMNHYIGPEIHSDVISSIASGLLDPTTLEP</sequence>
<dbReference type="SUPFAM" id="SSF88723">
    <property type="entry name" value="PIN domain-like"/>
    <property type="match status" value="1"/>
</dbReference>
<organism evidence="11 12">
    <name type="scientific">Tortispora caseinolytica NRRL Y-17796</name>
    <dbReference type="NCBI Taxonomy" id="767744"/>
    <lineage>
        <taxon>Eukaryota</taxon>
        <taxon>Fungi</taxon>
        <taxon>Dikarya</taxon>
        <taxon>Ascomycota</taxon>
        <taxon>Saccharomycotina</taxon>
        <taxon>Trigonopsidomycetes</taxon>
        <taxon>Trigonopsidales</taxon>
        <taxon>Trigonopsidaceae</taxon>
        <taxon>Tortispora</taxon>
    </lineage>
</organism>
<keyword evidence="12" id="KW-1185">Reference proteome</keyword>
<dbReference type="Gene3D" id="1.10.150.20">
    <property type="entry name" value="5' to 3' exonuclease, C-terminal subdomain"/>
    <property type="match status" value="1"/>
</dbReference>
<dbReference type="InterPro" id="IPR006085">
    <property type="entry name" value="XPG_DNA_repair_N"/>
</dbReference>
<dbReference type="GO" id="GO:0003677">
    <property type="term" value="F:DNA binding"/>
    <property type="evidence" value="ECO:0007669"/>
    <property type="project" value="UniProtKB-UniRule"/>
</dbReference>
<dbReference type="AlphaFoldDB" id="A0A1E4TLK2"/>
<keyword evidence="2 8" id="KW-0540">Nuclease</keyword>
<dbReference type="InterPro" id="IPR006086">
    <property type="entry name" value="XPG-I_dom"/>
</dbReference>
<dbReference type="FunFam" id="3.40.50.1010:FF:000002">
    <property type="entry name" value="Exonuclease 1, putative"/>
    <property type="match status" value="1"/>
</dbReference>
<evidence type="ECO:0000256" key="5">
    <source>
        <dbReference type="ARBA" id="ARBA00023204"/>
    </source>
</evidence>
<evidence type="ECO:0000259" key="9">
    <source>
        <dbReference type="SMART" id="SM00484"/>
    </source>
</evidence>
<dbReference type="GO" id="GO:0006298">
    <property type="term" value="P:mismatch repair"/>
    <property type="evidence" value="ECO:0007669"/>
    <property type="project" value="TreeGrafter"/>
</dbReference>
<feature type="domain" description="XPG-I" evidence="9">
    <location>
        <begin position="138"/>
        <end position="209"/>
    </location>
</feature>
<dbReference type="PROSITE" id="PS50005">
    <property type="entry name" value="TPR"/>
    <property type="match status" value="1"/>
</dbReference>
<comment type="cofactor">
    <cofactor evidence="8">
        <name>Mg(2+)</name>
        <dbReference type="ChEBI" id="CHEBI:18420"/>
    </cofactor>
    <text evidence="8">Binds 2 magnesium ions per subunit. They probably participate in the reaction catalyzed by the enzyme. May bind an additional third magnesium ion after substrate binding.</text>
</comment>
<evidence type="ECO:0000256" key="3">
    <source>
        <dbReference type="ARBA" id="ARBA00022763"/>
    </source>
</evidence>
<dbReference type="GO" id="GO:0046872">
    <property type="term" value="F:metal ion binding"/>
    <property type="evidence" value="ECO:0007669"/>
    <property type="project" value="UniProtKB-UniRule"/>
</dbReference>
<dbReference type="Gene3D" id="3.40.50.1010">
    <property type="entry name" value="5'-nuclease"/>
    <property type="match status" value="1"/>
</dbReference>
<keyword evidence="3 8" id="KW-0227">DNA damage</keyword>
<feature type="non-terminal residue" evidence="11">
    <location>
        <position position="328"/>
    </location>
</feature>
<dbReference type="InterPro" id="IPR019974">
    <property type="entry name" value="XPG_CS"/>
</dbReference>
<dbReference type="SMART" id="SM00484">
    <property type="entry name" value="XPGI"/>
    <property type="match status" value="1"/>
</dbReference>
<dbReference type="InterPro" id="IPR006084">
    <property type="entry name" value="XPG/Rad2"/>
</dbReference>
<dbReference type="GO" id="GO:0005634">
    <property type="term" value="C:nucleus"/>
    <property type="evidence" value="ECO:0007669"/>
    <property type="project" value="UniProtKB-SubCell"/>
</dbReference>
<dbReference type="EMBL" id="KV453841">
    <property type="protein sequence ID" value="ODV92528.1"/>
    <property type="molecule type" value="Genomic_DNA"/>
</dbReference>
<evidence type="ECO:0000259" key="10">
    <source>
        <dbReference type="SMART" id="SM00485"/>
    </source>
</evidence>
<keyword evidence="8" id="KW-0460">Magnesium</keyword>
<evidence type="ECO:0000313" key="12">
    <source>
        <dbReference type="Proteomes" id="UP000095023"/>
    </source>
</evidence>
<dbReference type="InterPro" id="IPR044752">
    <property type="entry name" value="PIN-like_EXO1"/>
</dbReference>
<dbReference type="GO" id="GO:0035312">
    <property type="term" value="F:5'-3' DNA exonuclease activity"/>
    <property type="evidence" value="ECO:0007669"/>
    <property type="project" value="UniProtKB-UniRule"/>
</dbReference>
<keyword evidence="7" id="KW-0802">TPR repeat</keyword>
<evidence type="ECO:0000256" key="6">
    <source>
        <dbReference type="ARBA" id="ARBA00023242"/>
    </source>
</evidence>
<dbReference type="PANTHER" id="PTHR11081">
    <property type="entry name" value="FLAP ENDONUCLEASE FAMILY MEMBER"/>
    <property type="match status" value="1"/>
</dbReference>
<keyword evidence="8" id="KW-0228">DNA excision</keyword>
<dbReference type="Proteomes" id="UP000095023">
    <property type="component" value="Unassembled WGS sequence"/>
</dbReference>
<dbReference type="CDD" id="cd09857">
    <property type="entry name" value="PIN_EXO1"/>
    <property type="match status" value="1"/>
</dbReference>
<name>A0A1E4TLK2_9ASCO</name>
<dbReference type="SUPFAM" id="SSF47807">
    <property type="entry name" value="5' to 3' exonuclease, C-terminal subdomain"/>
    <property type="match status" value="1"/>
</dbReference>
<feature type="domain" description="XPG N-terminal" evidence="10">
    <location>
        <begin position="1"/>
        <end position="99"/>
    </location>
</feature>
<evidence type="ECO:0000256" key="4">
    <source>
        <dbReference type="ARBA" id="ARBA00022801"/>
    </source>
</evidence>
<keyword evidence="8" id="KW-0479">Metal-binding</keyword>
<accession>A0A1E4TLK2</accession>
<dbReference type="InterPro" id="IPR036279">
    <property type="entry name" value="5-3_exonuclease_C_sf"/>
</dbReference>